<dbReference type="GO" id="GO:0004828">
    <property type="term" value="F:serine-tRNA ligase activity"/>
    <property type="evidence" value="ECO:0007669"/>
    <property type="project" value="UniProtKB-UniRule"/>
</dbReference>
<dbReference type="EMBL" id="MHKX01000023">
    <property type="protein sequence ID" value="OGY97787.1"/>
    <property type="molecule type" value="Genomic_DNA"/>
</dbReference>
<dbReference type="STRING" id="1798647.A2855_00020"/>
<dbReference type="EC" id="6.1.1.11" evidence="1 7"/>
<feature type="binding site" evidence="9">
    <location>
        <begin position="202"/>
        <end position="205"/>
    </location>
    <ligand>
        <name>ATP</name>
        <dbReference type="ChEBI" id="CHEBI:30616"/>
    </ligand>
</feature>
<dbReference type="PIRSF" id="PIRSF001529">
    <property type="entry name" value="Ser-tRNA-synth_IIa"/>
    <property type="match status" value="1"/>
</dbReference>
<name>A0A1G2CBE5_9BACT</name>
<evidence type="ECO:0000256" key="1">
    <source>
        <dbReference type="ARBA" id="ARBA00012840"/>
    </source>
</evidence>
<keyword evidence="3" id="KW-0547">Nucleotide-binding</keyword>
<dbReference type="InterPro" id="IPR045864">
    <property type="entry name" value="aa-tRNA-synth_II/BPL/LPL"/>
</dbReference>
<evidence type="ECO:0000259" key="10">
    <source>
        <dbReference type="PROSITE" id="PS50862"/>
    </source>
</evidence>
<evidence type="ECO:0000313" key="11">
    <source>
        <dbReference type="EMBL" id="OGY97787.1"/>
    </source>
</evidence>
<organism evidence="11 12">
    <name type="scientific">Candidatus Liptonbacteria bacterium RIFCSPHIGHO2_01_FULL_57_28</name>
    <dbReference type="NCBI Taxonomy" id="1798647"/>
    <lineage>
        <taxon>Bacteria</taxon>
        <taxon>Candidatus Liptoniibacteriota</taxon>
    </lineage>
</organism>
<dbReference type="GO" id="GO:0006434">
    <property type="term" value="P:seryl-tRNA aminoacylation"/>
    <property type="evidence" value="ECO:0007669"/>
    <property type="project" value="UniProtKB-UniRule"/>
</dbReference>
<comment type="caution">
    <text evidence="11">The sequence shown here is derived from an EMBL/GenBank/DDBJ whole genome shotgun (WGS) entry which is preliminary data.</text>
</comment>
<gene>
    <name evidence="11" type="ORF">A2855_00020</name>
</gene>
<dbReference type="PROSITE" id="PS50862">
    <property type="entry name" value="AA_TRNA_LIGASE_II"/>
    <property type="match status" value="1"/>
</dbReference>
<feature type="binding site" evidence="8">
    <location>
        <position position="186"/>
    </location>
    <ligand>
        <name>L-serine</name>
        <dbReference type="ChEBI" id="CHEBI:33384"/>
    </ligand>
</feature>
<dbReference type="InterPro" id="IPR002317">
    <property type="entry name" value="Ser-tRNA-ligase_type_1"/>
</dbReference>
<reference evidence="11 12" key="1">
    <citation type="journal article" date="2016" name="Nat. Commun.">
        <title>Thousands of microbial genomes shed light on interconnected biogeochemical processes in an aquifer system.</title>
        <authorList>
            <person name="Anantharaman K."/>
            <person name="Brown C.T."/>
            <person name="Hug L.A."/>
            <person name="Sharon I."/>
            <person name="Castelle C.J."/>
            <person name="Probst A.J."/>
            <person name="Thomas B.C."/>
            <person name="Singh A."/>
            <person name="Wilkins M.J."/>
            <person name="Karaoz U."/>
            <person name="Brodie E.L."/>
            <person name="Williams K.H."/>
            <person name="Hubbard S.S."/>
            <person name="Banfield J.F."/>
        </authorList>
    </citation>
    <scope>NUCLEOTIDE SEQUENCE [LARGE SCALE GENOMIC DNA]</scope>
</reference>
<dbReference type="NCBIfam" id="TIGR00414">
    <property type="entry name" value="serS"/>
    <property type="match status" value="1"/>
</dbReference>
<dbReference type="Proteomes" id="UP000179059">
    <property type="component" value="Unassembled WGS sequence"/>
</dbReference>
<dbReference type="SUPFAM" id="SSF55681">
    <property type="entry name" value="Class II aaRS and biotin synthetases"/>
    <property type="match status" value="1"/>
</dbReference>
<sequence length="351" mass="39753">AAEVERLAIWKIIPNLPSADTPVGKDEMGSQVIKTWGEPPKLDFEPKDHVALGERLGMIDTETAAAVSGTRFGYLKGDAVLLQFALIQLAFRVLSDQNILKNIAEHVERGYSTKPFYPVLPPVMIRPEIFERMARLEPKEERYYVPSDDLYLIGSAEHTLGPLHMDEIIPEERLPLRYIGYSTSFRREAGASGKDTRGILRVHQFDKVEMESFTVPEKSLVEQDFFVAVQEYLMQSLELPYRLIICSTGDQGDPDARHIDLETWMPAQNQYRETHSADLMTDYQARRLGTRVRRASGKIEYVHMNDATVFAIGRTLIAIMENYQTKEGNILVPKALQPYVGKEIISPANLG</sequence>
<dbReference type="InterPro" id="IPR002314">
    <property type="entry name" value="aa-tRNA-synt_IIb"/>
</dbReference>
<protein>
    <recommendedName>
        <fullName evidence="1 7">Serine--tRNA ligase</fullName>
        <ecNumber evidence="1 7">6.1.1.11</ecNumber>
    </recommendedName>
</protein>
<feature type="non-terminal residue" evidence="11">
    <location>
        <position position="1"/>
    </location>
</feature>
<evidence type="ECO:0000256" key="6">
    <source>
        <dbReference type="ARBA" id="ARBA00023146"/>
    </source>
</evidence>
<dbReference type="PANTHER" id="PTHR11778">
    <property type="entry name" value="SERYL-TRNA SYNTHETASE"/>
    <property type="match status" value="1"/>
</dbReference>
<feature type="site" description="Important for serine binding" evidence="8">
    <location>
        <position position="308"/>
    </location>
</feature>
<feature type="domain" description="Aminoacyl-transfer RNA synthetases class-II family profile" evidence="10">
    <location>
        <begin position="108"/>
        <end position="333"/>
    </location>
</feature>
<evidence type="ECO:0000256" key="9">
    <source>
        <dbReference type="PIRSR" id="PIRSR001529-2"/>
    </source>
</evidence>
<evidence type="ECO:0000256" key="3">
    <source>
        <dbReference type="ARBA" id="ARBA00022741"/>
    </source>
</evidence>
<feature type="binding site" evidence="9">
    <location>
        <begin position="186"/>
        <end position="188"/>
    </location>
    <ligand>
        <name>ATP</name>
        <dbReference type="ChEBI" id="CHEBI:30616"/>
    </ligand>
</feature>
<feature type="binding site" evidence="8">
    <location>
        <position position="209"/>
    </location>
    <ligand>
        <name>L-serine</name>
        <dbReference type="ChEBI" id="CHEBI:33384"/>
    </ligand>
</feature>
<dbReference type="Pfam" id="PF00587">
    <property type="entry name" value="tRNA-synt_2b"/>
    <property type="match status" value="1"/>
</dbReference>
<keyword evidence="5" id="KW-0648">Protein biosynthesis</keyword>
<dbReference type="Gene3D" id="3.30.930.10">
    <property type="entry name" value="Bira Bifunctional Protein, Domain 2"/>
    <property type="match status" value="1"/>
</dbReference>
<evidence type="ECO:0000256" key="5">
    <source>
        <dbReference type="ARBA" id="ARBA00022917"/>
    </source>
</evidence>
<dbReference type="GO" id="GO:0005737">
    <property type="term" value="C:cytoplasm"/>
    <property type="evidence" value="ECO:0007669"/>
    <property type="project" value="UniProtKB-UniRule"/>
</dbReference>
<keyword evidence="2 11" id="KW-0436">Ligase</keyword>
<dbReference type="AlphaFoldDB" id="A0A1G2CBE5"/>
<proteinExistence type="predicted"/>
<dbReference type="GO" id="GO:0005524">
    <property type="term" value="F:ATP binding"/>
    <property type="evidence" value="ECO:0007669"/>
    <property type="project" value="UniProtKB-KW"/>
</dbReference>
<evidence type="ECO:0000256" key="2">
    <source>
        <dbReference type="ARBA" id="ARBA00022598"/>
    </source>
</evidence>
<accession>A0A1G2CBE5</accession>
<evidence type="ECO:0000256" key="7">
    <source>
        <dbReference type="NCBIfam" id="TIGR00414"/>
    </source>
</evidence>
<keyword evidence="4 9" id="KW-0067">ATP-binding</keyword>
<evidence type="ECO:0000256" key="4">
    <source>
        <dbReference type="ARBA" id="ARBA00022840"/>
    </source>
</evidence>
<evidence type="ECO:0000256" key="8">
    <source>
        <dbReference type="PIRSR" id="PIRSR001529-1"/>
    </source>
</evidence>
<feature type="binding site" evidence="9">
    <location>
        <begin position="273"/>
        <end position="276"/>
    </location>
    <ligand>
        <name>ATP</name>
        <dbReference type="ChEBI" id="CHEBI:30616"/>
    </ligand>
</feature>
<evidence type="ECO:0000313" key="12">
    <source>
        <dbReference type="Proteomes" id="UP000179059"/>
    </source>
</evidence>
<dbReference type="InterPro" id="IPR006195">
    <property type="entry name" value="aa-tRNA-synth_II"/>
</dbReference>
<dbReference type="PRINTS" id="PR00981">
    <property type="entry name" value="TRNASYNTHSER"/>
</dbReference>
<keyword evidence="6" id="KW-0030">Aminoacyl-tRNA synthetase</keyword>